<protein>
    <submittedName>
        <fullName evidence="1">Uncharacterized protein</fullName>
    </submittedName>
</protein>
<gene>
    <name evidence="1" type="ORF">DBR06_SOUSAS7910069</name>
</gene>
<keyword evidence="2" id="KW-1185">Reference proteome</keyword>
<dbReference type="AlphaFoldDB" id="A0A484H037"/>
<organism evidence="1 2">
    <name type="scientific">Sousa chinensis</name>
    <name type="common">Indo-pacific humpbacked dolphin</name>
    <name type="synonym">Steno chinensis</name>
    <dbReference type="NCBI Taxonomy" id="103600"/>
    <lineage>
        <taxon>Eukaryota</taxon>
        <taxon>Metazoa</taxon>
        <taxon>Chordata</taxon>
        <taxon>Craniata</taxon>
        <taxon>Vertebrata</taxon>
        <taxon>Euteleostomi</taxon>
        <taxon>Mammalia</taxon>
        <taxon>Eutheria</taxon>
        <taxon>Laurasiatheria</taxon>
        <taxon>Artiodactyla</taxon>
        <taxon>Whippomorpha</taxon>
        <taxon>Cetacea</taxon>
        <taxon>Odontoceti</taxon>
        <taxon>Delphinidae</taxon>
        <taxon>Sousa</taxon>
    </lineage>
</organism>
<reference evidence="1 2" key="1">
    <citation type="journal article" date="2018" name="Genomics">
        <title>Molecular footprints of inshore aquatic adaptation in Indo-Pacific humpback dolphin (Sousa chinensis).</title>
        <authorList>
            <person name="Ming Y."/>
            <person name="Jian J."/>
            <person name="Yu F."/>
            <person name="Yu X."/>
            <person name="Wang J."/>
            <person name="Liu W."/>
        </authorList>
    </citation>
    <scope>NUCLEOTIDE SEQUENCE [LARGE SCALE GENOMIC DNA]</scope>
    <source>
        <strain evidence="1">MY-2018</strain>
        <tissue evidence="1">Skin</tissue>
    </source>
</reference>
<dbReference type="Proteomes" id="UP000295264">
    <property type="component" value="Unassembled WGS sequence"/>
</dbReference>
<evidence type="ECO:0000313" key="1">
    <source>
        <dbReference type="EMBL" id="TEA41392.1"/>
    </source>
</evidence>
<dbReference type="EMBL" id="QWLN02001426">
    <property type="protein sequence ID" value="TEA41392.1"/>
    <property type="molecule type" value="Genomic_DNA"/>
</dbReference>
<sequence>MSCTVDRAFVAVKDLTGRSRDSDNEAEAGIE</sequence>
<name>A0A484H037_SOUCH</name>
<comment type="caution">
    <text evidence="1">The sequence shown here is derived from an EMBL/GenBank/DDBJ whole genome shotgun (WGS) entry which is preliminary data.</text>
</comment>
<accession>A0A484H037</accession>
<proteinExistence type="predicted"/>
<evidence type="ECO:0000313" key="2">
    <source>
        <dbReference type="Proteomes" id="UP000295264"/>
    </source>
</evidence>